<keyword evidence="1" id="KW-0282">Flagellum</keyword>
<evidence type="ECO:0000313" key="2">
    <source>
        <dbReference type="Proteomes" id="UP001228905"/>
    </source>
</evidence>
<evidence type="ECO:0000313" key="1">
    <source>
        <dbReference type="EMBL" id="MDQ0463921.1"/>
    </source>
</evidence>
<keyword evidence="2" id="KW-1185">Reference proteome</keyword>
<dbReference type="Proteomes" id="UP001228905">
    <property type="component" value="Unassembled WGS sequence"/>
</dbReference>
<protein>
    <submittedName>
        <fullName evidence="1">Flagellar protein FlaF</fullName>
    </submittedName>
</protein>
<sequence>MSLQAYQRVAARAETPREAEYRLFGQVTRALMEAAALPADDIRGRMDALDWNRRLWSALASDCAESGNGLPDALRASMISLSLWVGRHTSAVIRQEEEIEPLIEINRMIMQGLVGNSGGGVEAA</sequence>
<reference evidence="1 2" key="1">
    <citation type="submission" date="2023-07" db="EMBL/GenBank/DDBJ databases">
        <title>Genomic Encyclopedia of Type Strains, Phase IV (KMG-IV): sequencing the most valuable type-strain genomes for metagenomic binning, comparative biology and taxonomic classification.</title>
        <authorList>
            <person name="Goeker M."/>
        </authorList>
    </citation>
    <scope>NUCLEOTIDE SEQUENCE [LARGE SCALE GENOMIC DNA]</scope>
    <source>
        <strain evidence="1 2">DSM 18695</strain>
    </source>
</reference>
<comment type="caution">
    <text evidence="1">The sequence shown here is derived from an EMBL/GenBank/DDBJ whole genome shotgun (WGS) entry which is preliminary data.</text>
</comment>
<dbReference type="RefSeq" id="WP_307348192.1">
    <property type="nucleotide sequence ID" value="NZ_JAUSVS010000002.1"/>
</dbReference>
<name>A0ABU0IRD8_9CAUL</name>
<proteinExistence type="predicted"/>
<dbReference type="Pfam" id="PF07309">
    <property type="entry name" value="FlaF"/>
    <property type="match status" value="1"/>
</dbReference>
<gene>
    <name evidence="1" type="ORF">QO010_001692</name>
</gene>
<organism evidence="1 2">
    <name type="scientific">Caulobacter ginsengisoli</name>
    <dbReference type="NCBI Taxonomy" id="400775"/>
    <lineage>
        <taxon>Bacteria</taxon>
        <taxon>Pseudomonadati</taxon>
        <taxon>Pseudomonadota</taxon>
        <taxon>Alphaproteobacteria</taxon>
        <taxon>Caulobacterales</taxon>
        <taxon>Caulobacteraceae</taxon>
        <taxon>Caulobacter</taxon>
    </lineage>
</organism>
<dbReference type="NCBIfam" id="NF009435">
    <property type="entry name" value="PRK12794.1"/>
    <property type="match status" value="1"/>
</dbReference>
<dbReference type="EMBL" id="JAUSVS010000002">
    <property type="protein sequence ID" value="MDQ0463921.1"/>
    <property type="molecule type" value="Genomic_DNA"/>
</dbReference>
<keyword evidence="1" id="KW-0969">Cilium</keyword>
<keyword evidence="1" id="KW-0966">Cell projection</keyword>
<dbReference type="InterPro" id="IPR010845">
    <property type="entry name" value="FlaF"/>
</dbReference>
<accession>A0ABU0IRD8</accession>